<dbReference type="Gene3D" id="1.10.510.10">
    <property type="entry name" value="Transferase(Phosphotransferase) domain 1"/>
    <property type="match status" value="1"/>
</dbReference>
<dbReference type="STRING" id="667725.A0A0L0FCC2"/>
<sequence>APEVILGVPYGTPLDMWAAGCTLYELYTGTILFPGKTNNDMLRLQMELKGKVSSKIIRKAAIRNEYFDENMNFLYQDVDAVTGNDVIKEIAHIKPAKTIHQLLEGRLELSPYEQEWESLFADVLERMLMTDPDKRITVSEALRH</sequence>
<feature type="non-terminal residue" evidence="7">
    <location>
        <position position="1"/>
    </location>
</feature>
<keyword evidence="5" id="KW-0067">ATP-binding</keyword>
<dbReference type="GeneID" id="25913540"/>
<keyword evidence="4" id="KW-0418">Kinase</keyword>
<protein>
    <recommendedName>
        <fullName evidence="6">Protein kinase domain-containing protein</fullName>
    </recommendedName>
</protein>
<evidence type="ECO:0000256" key="4">
    <source>
        <dbReference type="ARBA" id="ARBA00022777"/>
    </source>
</evidence>
<dbReference type="PROSITE" id="PS50011">
    <property type="entry name" value="PROTEIN_KINASE_DOM"/>
    <property type="match status" value="1"/>
</dbReference>
<dbReference type="PANTHER" id="PTHR24058">
    <property type="entry name" value="DUAL SPECIFICITY PROTEIN KINASE"/>
    <property type="match status" value="1"/>
</dbReference>
<evidence type="ECO:0000256" key="1">
    <source>
        <dbReference type="ARBA" id="ARBA00022527"/>
    </source>
</evidence>
<keyword evidence="8" id="KW-1185">Reference proteome</keyword>
<accession>A0A0L0FCC2</accession>
<dbReference type="RefSeq" id="XP_014148317.1">
    <property type="nucleotide sequence ID" value="XM_014292842.1"/>
</dbReference>
<feature type="non-terminal residue" evidence="7">
    <location>
        <position position="144"/>
    </location>
</feature>
<dbReference type="AlphaFoldDB" id="A0A0L0FCC2"/>
<dbReference type="Pfam" id="PF00069">
    <property type="entry name" value="Pkinase"/>
    <property type="match status" value="1"/>
</dbReference>
<dbReference type="Proteomes" id="UP000054560">
    <property type="component" value="Unassembled WGS sequence"/>
</dbReference>
<dbReference type="PANTHER" id="PTHR24058:SF103">
    <property type="entry name" value="SERINE_THREONINE-PROTEIN KINASE PRP4 HOMOLOG"/>
    <property type="match status" value="1"/>
</dbReference>
<organism evidence="7 8">
    <name type="scientific">Sphaeroforma arctica JP610</name>
    <dbReference type="NCBI Taxonomy" id="667725"/>
    <lineage>
        <taxon>Eukaryota</taxon>
        <taxon>Ichthyosporea</taxon>
        <taxon>Ichthyophonida</taxon>
        <taxon>Sphaeroforma</taxon>
    </lineage>
</organism>
<dbReference type="InterPro" id="IPR050494">
    <property type="entry name" value="Ser_Thr_dual-spec_kinase"/>
</dbReference>
<dbReference type="GO" id="GO:0004674">
    <property type="term" value="F:protein serine/threonine kinase activity"/>
    <property type="evidence" value="ECO:0007669"/>
    <property type="project" value="UniProtKB-KW"/>
</dbReference>
<feature type="domain" description="Protein kinase" evidence="6">
    <location>
        <begin position="1"/>
        <end position="144"/>
    </location>
</feature>
<keyword evidence="3" id="KW-0547">Nucleotide-binding</keyword>
<dbReference type="InterPro" id="IPR011009">
    <property type="entry name" value="Kinase-like_dom_sf"/>
</dbReference>
<evidence type="ECO:0000313" key="7">
    <source>
        <dbReference type="EMBL" id="KNC74415.1"/>
    </source>
</evidence>
<keyword evidence="2" id="KW-0808">Transferase</keyword>
<keyword evidence="1" id="KW-0723">Serine/threonine-protein kinase</keyword>
<evidence type="ECO:0000256" key="2">
    <source>
        <dbReference type="ARBA" id="ARBA00022679"/>
    </source>
</evidence>
<evidence type="ECO:0000259" key="6">
    <source>
        <dbReference type="PROSITE" id="PS50011"/>
    </source>
</evidence>
<dbReference type="eggNOG" id="KOG0670">
    <property type="taxonomic scope" value="Eukaryota"/>
</dbReference>
<reference evidence="7 8" key="1">
    <citation type="submission" date="2011-02" db="EMBL/GenBank/DDBJ databases">
        <title>The Genome Sequence of Sphaeroforma arctica JP610.</title>
        <authorList>
            <consortium name="The Broad Institute Genome Sequencing Platform"/>
            <person name="Russ C."/>
            <person name="Cuomo C."/>
            <person name="Young S.K."/>
            <person name="Zeng Q."/>
            <person name="Gargeya S."/>
            <person name="Alvarado L."/>
            <person name="Berlin A."/>
            <person name="Chapman S.B."/>
            <person name="Chen Z."/>
            <person name="Freedman E."/>
            <person name="Gellesch M."/>
            <person name="Goldberg J."/>
            <person name="Griggs A."/>
            <person name="Gujja S."/>
            <person name="Heilman E."/>
            <person name="Heiman D."/>
            <person name="Howarth C."/>
            <person name="Mehta T."/>
            <person name="Neiman D."/>
            <person name="Pearson M."/>
            <person name="Roberts A."/>
            <person name="Saif S."/>
            <person name="Shea T."/>
            <person name="Shenoy N."/>
            <person name="Sisk P."/>
            <person name="Stolte C."/>
            <person name="Sykes S."/>
            <person name="White J."/>
            <person name="Yandava C."/>
            <person name="Burger G."/>
            <person name="Gray M.W."/>
            <person name="Holland P.W.H."/>
            <person name="King N."/>
            <person name="Lang F.B.F."/>
            <person name="Roger A.J."/>
            <person name="Ruiz-Trillo I."/>
            <person name="Haas B."/>
            <person name="Nusbaum C."/>
            <person name="Birren B."/>
        </authorList>
    </citation>
    <scope>NUCLEOTIDE SEQUENCE [LARGE SCALE GENOMIC DNA]</scope>
    <source>
        <strain evidence="7 8">JP610</strain>
    </source>
</reference>
<dbReference type="GO" id="GO:0005524">
    <property type="term" value="F:ATP binding"/>
    <property type="evidence" value="ECO:0007669"/>
    <property type="project" value="UniProtKB-KW"/>
</dbReference>
<dbReference type="SUPFAM" id="SSF56112">
    <property type="entry name" value="Protein kinase-like (PK-like)"/>
    <property type="match status" value="1"/>
</dbReference>
<dbReference type="OrthoDB" id="3967at2759"/>
<gene>
    <name evidence="7" type="ORF">SARC_13036</name>
</gene>
<evidence type="ECO:0000256" key="3">
    <source>
        <dbReference type="ARBA" id="ARBA00022741"/>
    </source>
</evidence>
<proteinExistence type="predicted"/>
<evidence type="ECO:0000313" key="8">
    <source>
        <dbReference type="Proteomes" id="UP000054560"/>
    </source>
</evidence>
<evidence type="ECO:0000256" key="5">
    <source>
        <dbReference type="ARBA" id="ARBA00022840"/>
    </source>
</evidence>
<dbReference type="InterPro" id="IPR000719">
    <property type="entry name" value="Prot_kinase_dom"/>
</dbReference>
<name>A0A0L0FCC2_9EUKA</name>
<dbReference type="EMBL" id="KQ244429">
    <property type="protein sequence ID" value="KNC74415.1"/>
    <property type="molecule type" value="Genomic_DNA"/>
</dbReference>